<keyword evidence="2 8" id="KW-0812">Transmembrane</keyword>
<feature type="domain" description="HAMP" evidence="10">
    <location>
        <begin position="74"/>
        <end position="126"/>
    </location>
</feature>
<dbReference type="PROSITE" id="PS50111">
    <property type="entry name" value="CHEMOTAXIS_TRANSDUC_2"/>
    <property type="match status" value="1"/>
</dbReference>
<evidence type="ECO:0000259" key="9">
    <source>
        <dbReference type="PROSITE" id="PS50111"/>
    </source>
</evidence>
<dbReference type="GO" id="GO:0016020">
    <property type="term" value="C:membrane"/>
    <property type="evidence" value="ECO:0007669"/>
    <property type="project" value="UniProtKB-SubCell"/>
</dbReference>
<dbReference type="PANTHER" id="PTHR32089">
    <property type="entry name" value="METHYL-ACCEPTING CHEMOTAXIS PROTEIN MCPB"/>
    <property type="match status" value="1"/>
</dbReference>
<evidence type="ECO:0000256" key="5">
    <source>
        <dbReference type="ARBA" id="ARBA00023224"/>
    </source>
</evidence>
<dbReference type="InterPro" id="IPR003660">
    <property type="entry name" value="HAMP_dom"/>
</dbReference>
<evidence type="ECO:0000259" key="10">
    <source>
        <dbReference type="PROSITE" id="PS50885"/>
    </source>
</evidence>
<comment type="subcellular location">
    <subcellularLocation>
        <location evidence="1">Membrane</location>
        <topology evidence="1">Multi-pass membrane protein</topology>
    </subcellularLocation>
</comment>
<dbReference type="InterPro" id="IPR004089">
    <property type="entry name" value="MCPsignal_dom"/>
</dbReference>
<dbReference type="STRING" id="317025.Tcr_1999"/>
<reference evidence="11" key="1">
    <citation type="submission" date="2006-07" db="EMBL/GenBank/DDBJ databases">
        <title>Complete sequence of Thiomicrospira crunogena XCL-2.</title>
        <authorList>
            <consortium name="US DOE Joint Genome Institute"/>
            <person name="Copeland A."/>
            <person name="Lucas S."/>
            <person name="Lapidus A."/>
            <person name="Barry K."/>
            <person name="Detter J.C."/>
            <person name="Glavina del Rio T."/>
            <person name="Hammon N."/>
            <person name="Israni S."/>
            <person name="Dalin E."/>
            <person name="Tice H."/>
            <person name="Pitluck S."/>
            <person name="Chain P."/>
            <person name="Malfatti S."/>
            <person name="Shin M."/>
            <person name="Vergez L."/>
            <person name="Schmutz J."/>
            <person name="Larimer F."/>
            <person name="Land M."/>
            <person name="Hauser L."/>
            <person name="Kyrpides N."/>
            <person name="Lykidis A."/>
            <person name="Scott K.M."/>
            <person name="Sievert S."/>
            <person name="Kerfeld C."/>
            <person name="Freyermuth S."/>
            <person name="Dobrinski K."/>
            <person name="Boller A."/>
            <person name="Fitzpatrick K."/>
            <person name="Thoma P."/>
            <person name="Moore J."/>
            <person name="Richardson P."/>
        </authorList>
    </citation>
    <scope>NUCLEOTIDE SEQUENCE</scope>
    <source>
        <strain evidence="11">XCL-2</strain>
    </source>
</reference>
<dbReference type="HOGENOM" id="CLU_000445_107_18_6"/>
<evidence type="ECO:0000256" key="4">
    <source>
        <dbReference type="ARBA" id="ARBA00023136"/>
    </source>
</evidence>
<dbReference type="FunFam" id="1.10.287.950:FF:000001">
    <property type="entry name" value="Methyl-accepting chemotaxis sensory transducer"/>
    <property type="match status" value="1"/>
</dbReference>
<dbReference type="PROSITE" id="PS50885">
    <property type="entry name" value="HAMP"/>
    <property type="match status" value="1"/>
</dbReference>
<feature type="domain" description="Methyl-accepting transducer" evidence="9">
    <location>
        <begin position="131"/>
        <end position="367"/>
    </location>
</feature>
<dbReference type="AlphaFoldDB" id="Q31E34"/>
<dbReference type="Gene3D" id="1.10.287.950">
    <property type="entry name" value="Methyl-accepting chemotaxis protein"/>
    <property type="match status" value="1"/>
</dbReference>
<feature type="transmembrane region" description="Helical" evidence="8">
    <location>
        <begin position="49"/>
        <end position="72"/>
    </location>
</feature>
<organism evidence="11">
    <name type="scientific">Hydrogenovibrio crunogenus (strain DSM 25203 / XCL-2)</name>
    <name type="common">Thiomicrospira crunogena</name>
    <dbReference type="NCBI Taxonomy" id="317025"/>
    <lineage>
        <taxon>Bacteria</taxon>
        <taxon>Pseudomonadati</taxon>
        <taxon>Pseudomonadota</taxon>
        <taxon>Gammaproteobacteria</taxon>
        <taxon>Thiotrichales</taxon>
        <taxon>Piscirickettsiaceae</taxon>
        <taxon>Hydrogenovibrio</taxon>
    </lineage>
</organism>
<evidence type="ECO:0000313" key="11">
    <source>
        <dbReference type="EMBL" id="ABB42589.1"/>
    </source>
</evidence>
<dbReference type="Pfam" id="PF00015">
    <property type="entry name" value="MCPsignal"/>
    <property type="match status" value="1"/>
</dbReference>
<dbReference type="GO" id="GO:0007165">
    <property type="term" value="P:signal transduction"/>
    <property type="evidence" value="ECO:0007669"/>
    <property type="project" value="UniProtKB-KW"/>
</dbReference>
<name>Q31E34_HYDCU</name>
<evidence type="ECO:0000256" key="8">
    <source>
        <dbReference type="SAM" id="Phobius"/>
    </source>
</evidence>
<sequence length="405" mass="44076">MDNFNMAFMNYNKPSILRKMLLVFLGFGFFMGISFPLFANLFVEWKEGMLAWFVLSCIIAGISIGVFNYWLLNYMLLNRLKRIGEVANAISNNDVSHNCSLISFDFIGDMANSFNLMSENLRNMISQISDVSSHLNQSANEMVSVTHETQNGVSRQQEGTQMVVSAIGKMTDTVTEMSNNTFAASEAAEKANSATHDGSMVVQDTVSSIQALADEVEKTANAIQLLKEDSENIATVLDVIKDIAEQTNLLALNAAIEAARAGENGRGFAVVADEVRTLASKTQESAKKIESMIANLQTAAQQAVDVMNKGREQACSSVKKANEAGDSLKHIAAAVNTITEMNNQIANSAEDQRKQTEVVNNSVNQINDIAHTVAQGAAKTDNASKEVDNYAAQLSTLIGQFKTRK</sequence>
<dbReference type="EMBL" id="CP000109">
    <property type="protein sequence ID" value="ABB42589.1"/>
    <property type="molecule type" value="Genomic_DNA"/>
</dbReference>
<comment type="similarity">
    <text evidence="6">Belongs to the methyl-accepting chemotaxis (MCP) protein family.</text>
</comment>
<proteinExistence type="inferred from homology"/>
<dbReference type="GO" id="GO:0006935">
    <property type="term" value="P:chemotaxis"/>
    <property type="evidence" value="ECO:0007669"/>
    <property type="project" value="UniProtKB-ARBA"/>
</dbReference>
<protein>
    <submittedName>
        <fullName evidence="11">Methyl-accepting chemotaxis sensory transducer</fullName>
    </submittedName>
</protein>
<dbReference type="KEGG" id="tcx:Tcr_1999"/>
<evidence type="ECO:0000256" key="7">
    <source>
        <dbReference type="PROSITE-ProRule" id="PRU00284"/>
    </source>
</evidence>
<gene>
    <name evidence="11" type="ordered locus">Tcr_1999</name>
</gene>
<dbReference type="PANTHER" id="PTHR32089:SF119">
    <property type="entry name" value="METHYL-ACCEPTING CHEMOTAXIS PROTEIN CTPL"/>
    <property type="match status" value="1"/>
</dbReference>
<dbReference type="CDD" id="cd11386">
    <property type="entry name" value="MCP_signal"/>
    <property type="match status" value="1"/>
</dbReference>
<keyword evidence="4 8" id="KW-0472">Membrane</keyword>
<accession>Q31E34</accession>
<dbReference type="eggNOG" id="COG0840">
    <property type="taxonomic scope" value="Bacteria"/>
</dbReference>
<evidence type="ECO:0000256" key="3">
    <source>
        <dbReference type="ARBA" id="ARBA00022989"/>
    </source>
</evidence>
<dbReference type="SUPFAM" id="SSF58104">
    <property type="entry name" value="Methyl-accepting chemotaxis protein (MCP) signaling domain"/>
    <property type="match status" value="1"/>
</dbReference>
<dbReference type="CDD" id="cd06225">
    <property type="entry name" value="HAMP"/>
    <property type="match status" value="1"/>
</dbReference>
<evidence type="ECO:0000256" key="1">
    <source>
        <dbReference type="ARBA" id="ARBA00004141"/>
    </source>
</evidence>
<evidence type="ECO:0000256" key="6">
    <source>
        <dbReference type="ARBA" id="ARBA00029447"/>
    </source>
</evidence>
<keyword evidence="3 8" id="KW-1133">Transmembrane helix</keyword>
<evidence type="ECO:0000256" key="2">
    <source>
        <dbReference type="ARBA" id="ARBA00022692"/>
    </source>
</evidence>
<keyword evidence="5 7" id="KW-0807">Transducer</keyword>
<feature type="transmembrane region" description="Helical" evidence="8">
    <location>
        <begin position="21"/>
        <end position="43"/>
    </location>
</feature>
<dbReference type="SMART" id="SM00283">
    <property type="entry name" value="MA"/>
    <property type="match status" value="1"/>
</dbReference>